<dbReference type="GO" id="GO:0016301">
    <property type="term" value="F:kinase activity"/>
    <property type="evidence" value="ECO:0007669"/>
    <property type="project" value="UniProtKB-KW"/>
</dbReference>
<reference evidence="7" key="1">
    <citation type="journal article" date="2021" name="Proc. Natl. Acad. Sci. U.S.A.">
        <title>Global biogeography of chemosynthetic symbionts reveals both localized and globally distributed symbiont groups. .</title>
        <authorList>
            <person name="Osvatic J.T."/>
            <person name="Wilkins L.G.E."/>
            <person name="Leibrecht L."/>
            <person name="Leray M."/>
            <person name="Zauner S."/>
            <person name="Polzin J."/>
            <person name="Camacho Y."/>
            <person name="Gros O."/>
            <person name="van Gils J.A."/>
            <person name="Eisen J.A."/>
            <person name="Petersen J.M."/>
            <person name="Yuen B."/>
        </authorList>
    </citation>
    <scope>NUCLEOTIDE SEQUENCE</scope>
    <source>
        <strain evidence="7">MAGL173</strain>
    </source>
</reference>
<keyword evidence="5" id="KW-0829">Tyrosine-protein kinase</keyword>
<evidence type="ECO:0000313" key="7">
    <source>
        <dbReference type="EMBL" id="MCG7939641.1"/>
    </source>
</evidence>
<evidence type="ECO:0000256" key="4">
    <source>
        <dbReference type="ARBA" id="ARBA00022840"/>
    </source>
</evidence>
<comment type="caution">
    <text evidence="7">The sequence shown here is derived from an EMBL/GenBank/DDBJ whole genome shotgun (WGS) entry which is preliminary data.</text>
</comment>
<evidence type="ECO:0000313" key="8">
    <source>
        <dbReference type="Proteomes" id="UP000886687"/>
    </source>
</evidence>
<name>A0A9E4K6C1_9GAMM</name>
<evidence type="ECO:0000256" key="1">
    <source>
        <dbReference type="ARBA" id="ARBA00022679"/>
    </source>
</evidence>
<dbReference type="InterPro" id="IPR005702">
    <property type="entry name" value="Wzc-like_C"/>
</dbReference>
<keyword evidence="4" id="KW-0067">ATP-binding</keyword>
<dbReference type="EMBL" id="JAEPDI010000009">
    <property type="protein sequence ID" value="MCG7939641.1"/>
    <property type="molecule type" value="Genomic_DNA"/>
</dbReference>
<dbReference type="InterPro" id="IPR025669">
    <property type="entry name" value="AAA_dom"/>
</dbReference>
<feature type="domain" description="AAA" evidence="6">
    <location>
        <begin position="94"/>
        <end position="220"/>
    </location>
</feature>
<evidence type="ECO:0000259" key="6">
    <source>
        <dbReference type="Pfam" id="PF13614"/>
    </source>
</evidence>
<proteinExistence type="predicted"/>
<dbReference type="AlphaFoldDB" id="A0A9E4K6C1"/>
<dbReference type="Proteomes" id="UP000886687">
    <property type="component" value="Unassembled WGS sequence"/>
</dbReference>
<evidence type="ECO:0000256" key="2">
    <source>
        <dbReference type="ARBA" id="ARBA00022741"/>
    </source>
</evidence>
<gene>
    <name evidence="7" type="ORF">JAZ04_12420</name>
</gene>
<protein>
    <submittedName>
        <fullName evidence="7">CpsD/CapB family tyrosine-protein kinase</fullName>
    </submittedName>
</protein>
<evidence type="ECO:0000256" key="5">
    <source>
        <dbReference type="ARBA" id="ARBA00023137"/>
    </source>
</evidence>
<dbReference type="SUPFAM" id="SSF52540">
    <property type="entry name" value="P-loop containing nucleoside triphosphate hydrolases"/>
    <property type="match status" value="1"/>
</dbReference>
<dbReference type="Pfam" id="PF13614">
    <property type="entry name" value="AAA_31"/>
    <property type="match status" value="1"/>
</dbReference>
<dbReference type="PANTHER" id="PTHR32309:SF31">
    <property type="entry name" value="CAPSULAR EXOPOLYSACCHARIDE FAMILY"/>
    <property type="match status" value="1"/>
</dbReference>
<dbReference type="InterPro" id="IPR027417">
    <property type="entry name" value="P-loop_NTPase"/>
</dbReference>
<keyword evidence="1" id="KW-0808">Transferase</keyword>
<organism evidence="7 8">
    <name type="scientific">Candidatus Thiodiazotropha lotti</name>
    <dbReference type="NCBI Taxonomy" id="2792787"/>
    <lineage>
        <taxon>Bacteria</taxon>
        <taxon>Pseudomonadati</taxon>
        <taxon>Pseudomonadota</taxon>
        <taxon>Gammaproteobacteria</taxon>
        <taxon>Chromatiales</taxon>
        <taxon>Sedimenticolaceae</taxon>
        <taxon>Candidatus Thiodiazotropha</taxon>
    </lineage>
</organism>
<accession>A0A9E4K6C1</accession>
<evidence type="ECO:0000256" key="3">
    <source>
        <dbReference type="ARBA" id="ARBA00022777"/>
    </source>
</evidence>
<keyword evidence="2" id="KW-0547">Nucleotide-binding</keyword>
<dbReference type="Gene3D" id="3.40.50.300">
    <property type="entry name" value="P-loop containing nucleotide triphosphate hydrolases"/>
    <property type="match status" value="1"/>
</dbReference>
<dbReference type="InterPro" id="IPR050445">
    <property type="entry name" value="Bact_polysacc_biosynth/exp"/>
</dbReference>
<dbReference type="CDD" id="cd05387">
    <property type="entry name" value="BY-kinase"/>
    <property type="match status" value="1"/>
</dbReference>
<sequence length="275" mass="31396">MEKIKKALERAREKRSSELIDSSDQYHSHMRINPMEKVDLTKISYTKTKKIEVSKELLRKKRVFSGNENSNISSQYKVLRTHVLQCLKSNNWNSIAITSPNEGCGKTLTAINLAISMAREVNHSVLLVDMDLRRPSVQDYFVDERLPGISEYLQNEKDLNEILFNPGLDRMVVLPGNKSIENSSEMLSSPKMVDLVTELKKRYPNRIVIFDLPPLLSCDDVIAFSPYIDALMLVVSEGETLKKDLVRSYELLSTRNIIGTVLNKSNEECSNSSYY</sequence>
<keyword evidence="3 7" id="KW-0418">Kinase</keyword>
<dbReference type="PANTHER" id="PTHR32309">
    <property type="entry name" value="TYROSINE-PROTEIN KINASE"/>
    <property type="match status" value="1"/>
</dbReference>